<dbReference type="EMBL" id="VUNQ01000044">
    <property type="protein sequence ID" value="MSU02815.1"/>
    <property type="molecule type" value="Genomic_DNA"/>
</dbReference>
<keyword evidence="2" id="KW-0808">Transferase</keyword>
<feature type="transmembrane region" description="Helical" evidence="4">
    <location>
        <begin position="126"/>
        <end position="144"/>
    </location>
</feature>
<dbReference type="SUPFAM" id="SSF55890">
    <property type="entry name" value="Sporulation response regulatory protein Spo0B"/>
    <property type="match status" value="1"/>
</dbReference>
<dbReference type="Pfam" id="PF14501">
    <property type="entry name" value="HATPase_c_5"/>
    <property type="match status" value="1"/>
</dbReference>
<evidence type="ECO:0000256" key="4">
    <source>
        <dbReference type="SAM" id="Phobius"/>
    </source>
</evidence>
<sequence>MGQSLLWGLYEYILCLFEVILFYDFSNYMLGRNKEIKEKIYYSSIIILSILIYILTKINIYSIERTILFFLISLYGVSKLFKGNIREKSYYTSMFFFLLIFSDIVTANILSYFISKDIQQIIVDQTWSRVLGSQIAKLILFISLRIVKNNSKDNDTNIPKYYWYWILFVYLVSGVNLLVIFKISIILNDLNIEIQYLSILISLGSLLIVVITYYIFIKLNQVYKERSNYKIVEIKNEMLIKEIEEKEKIYTEIRKIHHDFKNHIVCIDKLLEQRKIESAENYINNLRDEVIETHAWIKTGNDILDTILNQKKLEGKKKGINIDIKINLSKDININPIDLCTILGNLLDNGIEANEKIVNKEERNMNISISTYKEYLHIDTSNPTQINPINKYGNLETSKENKESHGFGVKSIQAIVKKYNGILNYEWNNGIFQLNIMLPMEKLD</sequence>
<dbReference type="InterPro" id="IPR016120">
    <property type="entry name" value="Sig_transdc_His_kin_SpoOB"/>
</dbReference>
<feature type="domain" description="Sensor histidine kinase NatK-like C-terminal" evidence="5">
    <location>
        <begin position="335"/>
        <end position="439"/>
    </location>
</feature>
<evidence type="ECO:0000313" key="6">
    <source>
        <dbReference type="EMBL" id="MSU02815.1"/>
    </source>
</evidence>
<dbReference type="InterPro" id="IPR036890">
    <property type="entry name" value="HATPase_C_sf"/>
</dbReference>
<feature type="transmembrane region" description="Helical" evidence="4">
    <location>
        <begin position="40"/>
        <end position="60"/>
    </location>
</feature>
<feature type="transmembrane region" description="Helical" evidence="4">
    <location>
        <begin position="164"/>
        <end position="188"/>
    </location>
</feature>
<evidence type="ECO:0000259" key="5">
    <source>
        <dbReference type="Pfam" id="PF14501"/>
    </source>
</evidence>
<gene>
    <name evidence="6" type="ORF">FYJ83_15235</name>
</gene>
<protein>
    <submittedName>
        <fullName evidence="6">GHKL domain-containing protein</fullName>
    </submittedName>
</protein>
<evidence type="ECO:0000313" key="7">
    <source>
        <dbReference type="Proteomes" id="UP000469523"/>
    </source>
</evidence>
<comment type="caution">
    <text evidence="6">The sequence shown here is derived from an EMBL/GenBank/DDBJ whole genome shotgun (WGS) entry which is preliminary data.</text>
</comment>
<keyword evidence="7" id="KW-1185">Reference proteome</keyword>
<dbReference type="AlphaFoldDB" id="A0A6N7Y240"/>
<name>A0A6N7Y240_9FIRM</name>
<keyword evidence="1" id="KW-0597">Phosphoprotein</keyword>
<evidence type="ECO:0000256" key="1">
    <source>
        <dbReference type="ARBA" id="ARBA00022553"/>
    </source>
</evidence>
<accession>A0A6N7Y240</accession>
<evidence type="ECO:0000256" key="2">
    <source>
        <dbReference type="ARBA" id="ARBA00022679"/>
    </source>
</evidence>
<organism evidence="6 7">
    <name type="scientific">Tissierella pigra</name>
    <dbReference type="NCBI Taxonomy" id="2607614"/>
    <lineage>
        <taxon>Bacteria</taxon>
        <taxon>Bacillati</taxon>
        <taxon>Bacillota</taxon>
        <taxon>Tissierellia</taxon>
        <taxon>Tissierellales</taxon>
        <taxon>Tissierellaceae</taxon>
        <taxon>Tissierella</taxon>
    </lineage>
</organism>
<dbReference type="Gene3D" id="3.30.565.10">
    <property type="entry name" value="Histidine kinase-like ATPase, C-terminal domain"/>
    <property type="match status" value="1"/>
</dbReference>
<dbReference type="SUPFAM" id="SSF55874">
    <property type="entry name" value="ATPase domain of HSP90 chaperone/DNA topoisomerase II/histidine kinase"/>
    <property type="match status" value="1"/>
</dbReference>
<keyword evidence="4" id="KW-0472">Membrane</keyword>
<keyword evidence="4" id="KW-0812">Transmembrane</keyword>
<dbReference type="GO" id="GO:0042802">
    <property type="term" value="F:identical protein binding"/>
    <property type="evidence" value="ECO:0007669"/>
    <property type="project" value="TreeGrafter"/>
</dbReference>
<feature type="transmembrane region" description="Helical" evidence="4">
    <location>
        <begin position="94"/>
        <end position="114"/>
    </location>
</feature>
<evidence type="ECO:0000256" key="3">
    <source>
        <dbReference type="ARBA" id="ARBA00022777"/>
    </source>
</evidence>
<dbReference type="CDD" id="cd16935">
    <property type="entry name" value="HATPase_AgrC-ComD-like"/>
    <property type="match status" value="1"/>
</dbReference>
<proteinExistence type="predicted"/>
<dbReference type="Proteomes" id="UP000469523">
    <property type="component" value="Unassembled WGS sequence"/>
</dbReference>
<dbReference type="PANTHER" id="PTHR40448">
    <property type="entry name" value="TWO-COMPONENT SENSOR HISTIDINE KINASE"/>
    <property type="match status" value="1"/>
</dbReference>
<keyword evidence="3" id="KW-0418">Kinase</keyword>
<dbReference type="RefSeq" id="WP_154441999.1">
    <property type="nucleotide sequence ID" value="NZ_JAHLPJ010000001.1"/>
</dbReference>
<dbReference type="PANTHER" id="PTHR40448:SF1">
    <property type="entry name" value="TWO-COMPONENT SENSOR HISTIDINE KINASE"/>
    <property type="match status" value="1"/>
</dbReference>
<feature type="transmembrane region" description="Helical" evidence="4">
    <location>
        <begin position="6"/>
        <end position="28"/>
    </location>
</feature>
<reference evidence="6 7" key="1">
    <citation type="submission" date="2019-09" db="EMBL/GenBank/DDBJ databases">
        <title>In-depth cultivation of the pig gut microbiome towards novel bacterial diversity and tailored functional studies.</title>
        <authorList>
            <person name="Wylensek D."/>
            <person name="Hitch T.C.A."/>
            <person name="Clavel T."/>
        </authorList>
    </citation>
    <scope>NUCLEOTIDE SEQUENCE [LARGE SCALE GENOMIC DNA]</scope>
    <source>
        <strain evidence="6 7">WCA3-693-APC-4?</strain>
    </source>
</reference>
<keyword evidence="4" id="KW-1133">Transmembrane helix</keyword>
<dbReference type="InterPro" id="IPR032834">
    <property type="entry name" value="NatK-like_C"/>
</dbReference>
<feature type="transmembrane region" description="Helical" evidence="4">
    <location>
        <begin position="194"/>
        <end position="216"/>
    </location>
</feature>
<dbReference type="GO" id="GO:0000155">
    <property type="term" value="F:phosphorelay sensor kinase activity"/>
    <property type="evidence" value="ECO:0007669"/>
    <property type="project" value="InterPro"/>
</dbReference>